<protein>
    <recommendedName>
        <fullName evidence="1">Stage 0 sporulation protein A homolog</fullName>
    </recommendedName>
</protein>
<sequence length="224" mass="25843">MNETILVVDDEDRMRKLIGAYLKKSDYKVLEACNGYEAIKIFDENRVHLIVLDVMMPIMDGYEVCKEIRKKSNVPIVFLTAKSEAEDMILGFELGSDHYVTKPFDTRVLLAKIKSIINRTYNIGESTEIKELNFEGIRVDLLSHNAFVEDKEIYLAPKEYELLVYLIKNKNIVLSREQILNSIWGIDFDGDLRTVDTHIKKIREKLDTKANLITTIRGSGYKFG</sequence>
<reference evidence="12 13" key="1">
    <citation type="submission" date="2016-11" db="EMBL/GenBank/DDBJ databases">
        <authorList>
            <person name="Jaros S."/>
            <person name="Januszkiewicz K."/>
            <person name="Wedrychowicz H."/>
        </authorList>
    </citation>
    <scope>NUCLEOTIDE SEQUENCE [LARGE SCALE GENOMIC DNA]</scope>
    <source>
        <strain evidence="12 13">DSM 21758</strain>
    </source>
</reference>
<evidence type="ECO:0000256" key="4">
    <source>
        <dbReference type="ARBA" id="ARBA00023015"/>
    </source>
</evidence>
<dbReference type="GO" id="GO:0000156">
    <property type="term" value="F:phosphorelay response regulator activity"/>
    <property type="evidence" value="ECO:0007669"/>
    <property type="project" value="TreeGrafter"/>
</dbReference>
<dbReference type="OrthoDB" id="9790442at2"/>
<evidence type="ECO:0000256" key="2">
    <source>
        <dbReference type="ARBA" id="ARBA00022553"/>
    </source>
</evidence>
<dbReference type="Gene3D" id="6.10.250.690">
    <property type="match status" value="1"/>
</dbReference>
<feature type="domain" description="OmpR/PhoB-type" evidence="11">
    <location>
        <begin position="129"/>
        <end position="224"/>
    </location>
</feature>
<dbReference type="SMART" id="SM00862">
    <property type="entry name" value="Trans_reg_C"/>
    <property type="match status" value="1"/>
</dbReference>
<keyword evidence="5 9" id="KW-0238">DNA-binding</keyword>
<dbReference type="InterPro" id="IPR001789">
    <property type="entry name" value="Sig_transdc_resp-reg_receiver"/>
</dbReference>
<feature type="domain" description="Response regulatory" evidence="10">
    <location>
        <begin position="4"/>
        <end position="117"/>
    </location>
</feature>
<dbReference type="Pfam" id="PF00486">
    <property type="entry name" value="Trans_reg_C"/>
    <property type="match status" value="1"/>
</dbReference>
<evidence type="ECO:0000256" key="6">
    <source>
        <dbReference type="ARBA" id="ARBA00023163"/>
    </source>
</evidence>
<evidence type="ECO:0000256" key="7">
    <source>
        <dbReference type="ARBA" id="ARBA00024867"/>
    </source>
</evidence>
<accession>A0A1M6F0Q3</accession>
<keyword evidence="4" id="KW-0805">Transcription regulation</keyword>
<dbReference type="FunFam" id="1.10.10.10:FF:000018">
    <property type="entry name" value="DNA-binding response regulator ResD"/>
    <property type="match status" value="1"/>
</dbReference>
<dbReference type="STRING" id="1121302.SAMN02745163_01003"/>
<proteinExistence type="predicted"/>
<dbReference type="RefSeq" id="WP_072985574.1">
    <property type="nucleotide sequence ID" value="NZ_FQZB01000005.1"/>
</dbReference>
<dbReference type="EMBL" id="FQZB01000005">
    <property type="protein sequence ID" value="SHI91209.1"/>
    <property type="molecule type" value="Genomic_DNA"/>
</dbReference>
<evidence type="ECO:0000256" key="1">
    <source>
        <dbReference type="ARBA" id="ARBA00018672"/>
    </source>
</evidence>
<dbReference type="Proteomes" id="UP000184310">
    <property type="component" value="Unassembled WGS sequence"/>
</dbReference>
<evidence type="ECO:0000256" key="8">
    <source>
        <dbReference type="PROSITE-ProRule" id="PRU00169"/>
    </source>
</evidence>
<keyword evidence="3" id="KW-0902">Two-component regulatory system</keyword>
<dbReference type="Gene3D" id="3.40.50.2300">
    <property type="match status" value="1"/>
</dbReference>
<dbReference type="CDD" id="cd00383">
    <property type="entry name" value="trans_reg_C"/>
    <property type="match status" value="1"/>
</dbReference>
<evidence type="ECO:0000259" key="11">
    <source>
        <dbReference type="PROSITE" id="PS51755"/>
    </source>
</evidence>
<dbReference type="SMART" id="SM00448">
    <property type="entry name" value="REC"/>
    <property type="match status" value="1"/>
</dbReference>
<gene>
    <name evidence="12" type="ORF">SAMN02745163_01003</name>
</gene>
<dbReference type="InterPro" id="IPR001867">
    <property type="entry name" value="OmpR/PhoB-type_DNA-bd"/>
</dbReference>
<organism evidence="12 13">
    <name type="scientific">Clostridium cavendishii DSM 21758</name>
    <dbReference type="NCBI Taxonomy" id="1121302"/>
    <lineage>
        <taxon>Bacteria</taxon>
        <taxon>Bacillati</taxon>
        <taxon>Bacillota</taxon>
        <taxon>Clostridia</taxon>
        <taxon>Eubacteriales</taxon>
        <taxon>Clostridiaceae</taxon>
        <taxon>Clostridium</taxon>
    </lineage>
</organism>
<dbReference type="PROSITE" id="PS50110">
    <property type="entry name" value="RESPONSE_REGULATORY"/>
    <property type="match status" value="1"/>
</dbReference>
<comment type="function">
    <text evidence="7">May play the central regulatory role in sporulation. It may be an element of the effector pathway responsible for the activation of sporulation genes in response to nutritional stress. Spo0A may act in concert with spo0H (a sigma factor) to control the expression of some genes that are critical to the sporulation process.</text>
</comment>
<evidence type="ECO:0000256" key="9">
    <source>
        <dbReference type="PROSITE-ProRule" id="PRU01091"/>
    </source>
</evidence>
<evidence type="ECO:0000313" key="12">
    <source>
        <dbReference type="EMBL" id="SHI91209.1"/>
    </source>
</evidence>
<name>A0A1M6F0Q3_9CLOT</name>
<dbReference type="GO" id="GO:0032993">
    <property type="term" value="C:protein-DNA complex"/>
    <property type="evidence" value="ECO:0007669"/>
    <property type="project" value="TreeGrafter"/>
</dbReference>
<dbReference type="Pfam" id="PF00072">
    <property type="entry name" value="Response_reg"/>
    <property type="match status" value="1"/>
</dbReference>
<keyword evidence="6" id="KW-0804">Transcription</keyword>
<evidence type="ECO:0000256" key="3">
    <source>
        <dbReference type="ARBA" id="ARBA00023012"/>
    </source>
</evidence>
<evidence type="ECO:0000259" key="10">
    <source>
        <dbReference type="PROSITE" id="PS50110"/>
    </source>
</evidence>
<dbReference type="Gene3D" id="1.10.10.10">
    <property type="entry name" value="Winged helix-like DNA-binding domain superfamily/Winged helix DNA-binding domain"/>
    <property type="match status" value="1"/>
</dbReference>
<dbReference type="InterPro" id="IPR039420">
    <property type="entry name" value="WalR-like"/>
</dbReference>
<dbReference type="InterPro" id="IPR036388">
    <property type="entry name" value="WH-like_DNA-bd_sf"/>
</dbReference>
<feature type="modified residue" description="4-aspartylphosphate" evidence="8">
    <location>
        <position position="53"/>
    </location>
</feature>
<dbReference type="SUPFAM" id="SSF52172">
    <property type="entry name" value="CheY-like"/>
    <property type="match status" value="1"/>
</dbReference>
<dbReference type="PANTHER" id="PTHR48111">
    <property type="entry name" value="REGULATOR OF RPOS"/>
    <property type="match status" value="1"/>
</dbReference>
<evidence type="ECO:0000256" key="5">
    <source>
        <dbReference type="ARBA" id="ARBA00023125"/>
    </source>
</evidence>
<keyword evidence="2 8" id="KW-0597">Phosphoprotein</keyword>
<dbReference type="PROSITE" id="PS51755">
    <property type="entry name" value="OMPR_PHOB"/>
    <property type="match status" value="1"/>
</dbReference>
<dbReference type="PANTHER" id="PTHR48111:SF73">
    <property type="entry name" value="ALKALINE PHOSPHATASE SYNTHESIS TRANSCRIPTIONAL REGULATORY PROTEIN PHOP"/>
    <property type="match status" value="1"/>
</dbReference>
<evidence type="ECO:0000313" key="13">
    <source>
        <dbReference type="Proteomes" id="UP000184310"/>
    </source>
</evidence>
<dbReference type="FunFam" id="3.40.50.2300:FF:000001">
    <property type="entry name" value="DNA-binding response regulator PhoB"/>
    <property type="match status" value="1"/>
</dbReference>
<keyword evidence="13" id="KW-1185">Reference proteome</keyword>
<dbReference type="GO" id="GO:0005829">
    <property type="term" value="C:cytosol"/>
    <property type="evidence" value="ECO:0007669"/>
    <property type="project" value="TreeGrafter"/>
</dbReference>
<dbReference type="InterPro" id="IPR011006">
    <property type="entry name" value="CheY-like_superfamily"/>
</dbReference>
<dbReference type="GO" id="GO:0000976">
    <property type="term" value="F:transcription cis-regulatory region binding"/>
    <property type="evidence" value="ECO:0007669"/>
    <property type="project" value="TreeGrafter"/>
</dbReference>
<dbReference type="GO" id="GO:0006355">
    <property type="term" value="P:regulation of DNA-templated transcription"/>
    <property type="evidence" value="ECO:0007669"/>
    <property type="project" value="InterPro"/>
</dbReference>
<dbReference type="AlphaFoldDB" id="A0A1M6F0Q3"/>
<dbReference type="CDD" id="cd17574">
    <property type="entry name" value="REC_OmpR"/>
    <property type="match status" value="1"/>
</dbReference>
<feature type="DNA-binding region" description="OmpR/PhoB-type" evidence="9">
    <location>
        <begin position="129"/>
        <end position="224"/>
    </location>
</feature>